<evidence type="ECO:0000313" key="4">
    <source>
        <dbReference type="Proteomes" id="UP001319121"/>
    </source>
</evidence>
<name>A0AAN1SYV6_9PROT</name>
<keyword evidence="1" id="KW-0238">DNA-binding</keyword>
<dbReference type="SUPFAM" id="SSF47413">
    <property type="entry name" value="lambda repressor-like DNA-binding domains"/>
    <property type="match status" value="1"/>
</dbReference>
<dbReference type="Pfam" id="PF01381">
    <property type="entry name" value="HTH_3"/>
    <property type="match status" value="1"/>
</dbReference>
<dbReference type="Proteomes" id="UP001319121">
    <property type="component" value="Chromosome"/>
</dbReference>
<evidence type="ECO:0000259" key="2">
    <source>
        <dbReference type="PROSITE" id="PS50943"/>
    </source>
</evidence>
<organism evidence="3 4">
    <name type="scientific">Ferrigenium kumadai</name>
    <dbReference type="NCBI Taxonomy" id="1682490"/>
    <lineage>
        <taxon>Bacteria</taxon>
        <taxon>Pseudomonadati</taxon>
        <taxon>Pseudomonadota</taxon>
        <taxon>Betaproteobacteria</taxon>
        <taxon>Nitrosomonadales</taxon>
        <taxon>Gallionellaceae</taxon>
        <taxon>Ferrigenium</taxon>
    </lineage>
</organism>
<dbReference type="InterPro" id="IPR001387">
    <property type="entry name" value="Cro/C1-type_HTH"/>
</dbReference>
<dbReference type="PROSITE" id="PS50943">
    <property type="entry name" value="HTH_CROC1"/>
    <property type="match status" value="1"/>
</dbReference>
<dbReference type="EMBL" id="AP019536">
    <property type="protein sequence ID" value="BBI99196.1"/>
    <property type="molecule type" value="Genomic_DNA"/>
</dbReference>
<feature type="domain" description="HTH cro/C1-type" evidence="2">
    <location>
        <begin position="96"/>
        <end position="150"/>
    </location>
</feature>
<accession>A0AAN1SYV6</accession>
<dbReference type="PANTHER" id="PTHR46558">
    <property type="entry name" value="TRACRIPTIONAL REGULATORY PROTEIN-RELATED-RELATED"/>
    <property type="match status" value="1"/>
</dbReference>
<proteinExistence type="predicted"/>
<gene>
    <name evidence="3" type="ORF">FGKAn22_08890</name>
</gene>
<dbReference type="GO" id="GO:0003677">
    <property type="term" value="F:DNA binding"/>
    <property type="evidence" value="ECO:0007669"/>
    <property type="project" value="UniProtKB-KW"/>
</dbReference>
<protein>
    <recommendedName>
        <fullName evidence="2">HTH cro/C1-type domain-containing protein</fullName>
    </recommendedName>
</protein>
<dbReference type="InterPro" id="IPR010982">
    <property type="entry name" value="Lambda_DNA-bd_dom_sf"/>
</dbReference>
<dbReference type="CDD" id="cd00093">
    <property type="entry name" value="HTH_XRE"/>
    <property type="match status" value="1"/>
</dbReference>
<sequence>MNTTIQLPSEFLRHTTSSGFLYSNPITSGSINTKATTNCAGLFFVIPQVGQQQNKSKDIDDLIGELLAQNEALDSDLQSARKVVADVLYEDQPDSLKVLRLRAGYSQAQLAEKVGMKQPNICEFEAGKRKPSADTLKRLSDVLGITADVILRSINKTE</sequence>
<evidence type="ECO:0000313" key="3">
    <source>
        <dbReference type="EMBL" id="BBI99196.1"/>
    </source>
</evidence>
<evidence type="ECO:0000256" key="1">
    <source>
        <dbReference type="ARBA" id="ARBA00023125"/>
    </source>
</evidence>
<dbReference type="SMART" id="SM00530">
    <property type="entry name" value="HTH_XRE"/>
    <property type="match status" value="1"/>
</dbReference>
<keyword evidence="4" id="KW-1185">Reference proteome</keyword>
<reference evidence="3 4" key="1">
    <citation type="submission" date="2019-03" db="EMBL/GenBank/DDBJ databases">
        <title>Complete genome sequence of Ferrigenium kumadai strain An22, a microaerophilic iron-oxidizing bacterium isolated from a paddy field soil.</title>
        <authorList>
            <person name="Watanabe T."/>
            <person name="Asakawa S."/>
        </authorList>
    </citation>
    <scope>NUCLEOTIDE SEQUENCE [LARGE SCALE GENOMIC DNA]</scope>
    <source>
        <strain evidence="3 4">An22</strain>
    </source>
</reference>
<dbReference type="RefSeq" id="WP_212786787.1">
    <property type="nucleotide sequence ID" value="NZ_AP019536.1"/>
</dbReference>
<dbReference type="PANTHER" id="PTHR46558:SF4">
    <property type="entry name" value="DNA-BIDING PHAGE PROTEIN"/>
    <property type="match status" value="1"/>
</dbReference>
<dbReference type="Gene3D" id="1.10.260.40">
    <property type="entry name" value="lambda repressor-like DNA-binding domains"/>
    <property type="match status" value="1"/>
</dbReference>
<dbReference type="AlphaFoldDB" id="A0AAN1SYV6"/>
<dbReference type="KEGG" id="fku:FGKAn22_08890"/>